<dbReference type="GO" id="GO:0044781">
    <property type="term" value="P:bacterial-type flagellum organization"/>
    <property type="evidence" value="ECO:0007669"/>
    <property type="project" value="UniProtKB-KW"/>
</dbReference>
<sequence length="160" mass="16305">MTVDAVSAPSSIHTGGTTDPAARKQVLDGEVFLKLLVTQLTHQDPSSPMDTNEMISQTTQLAMMEQLTALADSGAEAFALNMRQAASALIGQEASYKDADGKTVSGVVTKVSFDGPVPQVTIGDKTVALDVITGVTTAPTTPAPTTPAPTTPAAPTPAAV</sequence>
<evidence type="ECO:0000256" key="1">
    <source>
        <dbReference type="ARBA" id="ARBA00010577"/>
    </source>
</evidence>
<evidence type="ECO:0000313" key="4">
    <source>
        <dbReference type="EMBL" id="QDE35015.1"/>
    </source>
</evidence>
<keyword evidence="4" id="KW-0966">Cell projection</keyword>
<evidence type="ECO:0000313" key="5">
    <source>
        <dbReference type="Proteomes" id="UP000316125"/>
    </source>
</evidence>
<keyword evidence="2" id="KW-1005">Bacterial flagellum biogenesis</keyword>
<keyword evidence="4" id="KW-0282">Flagellum</keyword>
<dbReference type="EMBL" id="CP041040">
    <property type="protein sequence ID" value="QDE35015.1"/>
    <property type="molecule type" value="Genomic_DNA"/>
</dbReference>
<feature type="region of interest" description="Disordered" evidence="3">
    <location>
        <begin position="136"/>
        <end position="160"/>
    </location>
</feature>
<feature type="compositionally biased region" description="Polar residues" evidence="3">
    <location>
        <begin position="8"/>
        <end position="17"/>
    </location>
</feature>
<feature type="region of interest" description="Disordered" evidence="3">
    <location>
        <begin position="1"/>
        <end position="23"/>
    </location>
</feature>
<dbReference type="Proteomes" id="UP000316125">
    <property type="component" value="Chromosome"/>
</dbReference>
<organism evidence="4 5">
    <name type="scientific">Microbacterium foliorum</name>
    <dbReference type="NCBI Taxonomy" id="104336"/>
    <lineage>
        <taxon>Bacteria</taxon>
        <taxon>Bacillati</taxon>
        <taxon>Actinomycetota</taxon>
        <taxon>Actinomycetes</taxon>
        <taxon>Micrococcales</taxon>
        <taxon>Microbacteriaceae</taxon>
        <taxon>Microbacterium</taxon>
    </lineage>
</organism>
<accession>A0A4Y5YR89</accession>
<dbReference type="OrthoDB" id="9785233at2"/>
<evidence type="ECO:0000256" key="2">
    <source>
        <dbReference type="ARBA" id="ARBA00022795"/>
    </source>
</evidence>
<proteinExistence type="inferred from homology"/>
<evidence type="ECO:0000256" key="3">
    <source>
        <dbReference type="SAM" id="MobiDB-lite"/>
    </source>
</evidence>
<feature type="compositionally biased region" description="Pro residues" evidence="3">
    <location>
        <begin position="141"/>
        <end position="160"/>
    </location>
</feature>
<dbReference type="AlphaFoldDB" id="A0A4Y5YR89"/>
<dbReference type="RefSeq" id="WP_140037242.1">
    <property type="nucleotide sequence ID" value="NZ_CP041040.1"/>
</dbReference>
<gene>
    <name evidence="4" type="ORF">FIV50_09600</name>
</gene>
<protein>
    <submittedName>
        <fullName evidence="4">Flagellar hook capping protein</fullName>
    </submittedName>
</protein>
<dbReference type="Pfam" id="PF03963">
    <property type="entry name" value="FlgD"/>
    <property type="match status" value="1"/>
</dbReference>
<dbReference type="InterPro" id="IPR005648">
    <property type="entry name" value="FlgD"/>
</dbReference>
<keyword evidence="4" id="KW-0969">Cilium</keyword>
<name>A0A4Y5YR89_9MICO</name>
<comment type="similarity">
    <text evidence="1">Belongs to the FlgD family.</text>
</comment>
<reference evidence="4 5" key="1">
    <citation type="submission" date="2019-06" db="EMBL/GenBank/DDBJ databases">
        <title>Complete genome of Microbacterium foliorum M2.</title>
        <authorList>
            <person name="Cao G."/>
        </authorList>
    </citation>
    <scope>NUCLEOTIDE SEQUENCE [LARGE SCALE GENOMIC DNA]</scope>
    <source>
        <strain evidence="4 5">M2</strain>
    </source>
</reference>